<comment type="caution">
    <text evidence="3">The sequence shown here is derived from an EMBL/GenBank/DDBJ whole genome shotgun (WGS) entry which is preliminary data.</text>
</comment>
<dbReference type="Proteomes" id="UP000240621">
    <property type="component" value="Unassembled WGS sequence"/>
</dbReference>
<dbReference type="SUPFAM" id="SSF51735">
    <property type="entry name" value="NAD(P)-binding Rossmann-fold domains"/>
    <property type="match status" value="1"/>
</dbReference>
<dbReference type="Gene3D" id="3.40.50.720">
    <property type="entry name" value="NAD(P)-binding Rossmann-like Domain"/>
    <property type="match status" value="1"/>
</dbReference>
<gene>
    <name evidence="3" type="ORF">CLV93_110122</name>
    <name evidence="2" type="ORF">JCM18694_18230</name>
</gene>
<dbReference type="Proteomes" id="UP000396862">
    <property type="component" value="Unassembled WGS sequence"/>
</dbReference>
<dbReference type="OrthoDB" id="2043779at2"/>
<dbReference type="EMBL" id="BLAU01000001">
    <property type="protein sequence ID" value="GET21577.1"/>
    <property type="molecule type" value="Genomic_DNA"/>
</dbReference>
<dbReference type="GO" id="GO:0000166">
    <property type="term" value="F:nucleotide binding"/>
    <property type="evidence" value="ECO:0007669"/>
    <property type="project" value="InterPro"/>
</dbReference>
<name>A0A2P8C8Q6_9BACT</name>
<reference evidence="3 4" key="1">
    <citation type="submission" date="2018-03" db="EMBL/GenBank/DDBJ databases">
        <title>Genomic Encyclopedia of Archaeal and Bacterial Type Strains, Phase II (KMG-II): from individual species to whole genera.</title>
        <authorList>
            <person name="Goeker M."/>
        </authorList>
    </citation>
    <scope>NUCLEOTIDE SEQUENCE [LARGE SCALE GENOMIC DNA]</scope>
    <source>
        <strain evidence="3 4">DSM 27267</strain>
    </source>
</reference>
<dbReference type="EMBL" id="PYGC01000010">
    <property type="protein sequence ID" value="PSK81338.1"/>
    <property type="molecule type" value="Genomic_DNA"/>
</dbReference>
<feature type="domain" description="Gfo/Idh/MocA-like oxidoreductase N-terminal" evidence="1">
    <location>
        <begin position="6"/>
        <end position="127"/>
    </location>
</feature>
<accession>A0A2P8C8Q6</accession>
<evidence type="ECO:0000313" key="5">
    <source>
        <dbReference type="Proteomes" id="UP000396862"/>
    </source>
</evidence>
<protein>
    <submittedName>
        <fullName evidence="3">Oxidoreductase family protein</fullName>
    </submittedName>
</protein>
<evidence type="ECO:0000313" key="3">
    <source>
        <dbReference type="EMBL" id="PSK81338.1"/>
    </source>
</evidence>
<proteinExistence type="predicted"/>
<keyword evidence="5" id="KW-1185">Reference proteome</keyword>
<evidence type="ECO:0000259" key="1">
    <source>
        <dbReference type="Pfam" id="PF01408"/>
    </source>
</evidence>
<evidence type="ECO:0000313" key="4">
    <source>
        <dbReference type="Proteomes" id="UP000240621"/>
    </source>
</evidence>
<sequence length="329" mass="37912">MVNCYNIAIIGSGQLGSRHLQSIKQIDLQTRIYVLDKNEESLAVAKERYEQIPPNTKVKSILFTQNIENLPTKIDLAIIATNSKNRATLLNNIVSIREINNLIIEKVLFQTKEEYSETKDLFDLHKINAWVNCPRRVYPIYQMLNNLLKDNTSSLLGIIDGSNWGLGSNSIHYIDIFSKLTNCSEYTTNTKLLDPKILQSKRDGYIEFSGTLNLNFKNKSHLTINSRKDLGVDTVFYLTNGYSQFIINESRKKLTWTSEKNNNLWETLDFEIPFQSQLTSMIAYEILTNNTCELTTFEDSVQLHLPLINGFIEFLRHNIDKSYKHCPIT</sequence>
<dbReference type="InterPro" id="IPR000683">
    <property type="entry name" value="Gfo/Idh/MocA-like_OxRdtase_N"/>
</dbReference>
<reference evidence="2 5" key="2">
    <citation type="submission" date="2019-10" db="EMBL/GenBank/DDBJ databases">
        <title>Prolixibacter strains distinguished by the presence of nitrate reductase genes were adept at nitrate-dependent anaerobic corrosion of metallic iron and carbon steel.</title>
        <authorList>
            <person name="Iino T."/>
            <person name="Shono N."/>
            <person name="Ito K."/>
            <person name="Nakamura R."/>
            <person name="Sueoka K."/>
            <person name="Harayama S."/>
            <person name="Ohkuma M."/>
        </authorList>
    </citation>
    <scope>NUCLEOTIDE SEQUENCE [LARGE SCALE GENOMIC DNA]</scope>
    <source>
        <strain evidence="2 5">MIC1-1</strain>
    </source>
</reference>
<dbReference type="InterPro" id="IPR036291">
    <property type="entry name" value="NAD(P)-bd_dom_sf"/>
</dbReference>
<dbReference type="Pfam" id="PF01408">
    <property type="entry name" value="GFO_IDH_MocA"/>
    <property type="match status" value="1"/>
</dbReference>
<dbReference type="RefSeq" id="WP_106543328.1">
    <property type="nucleotide sequence ID" value="NZ_BLAU01000001.1"/>
</dbReference>
<organism evidence="3 4">
    <name type="scientific">Prolixibacter denitrificans</name>
    <dbReference type="NCBI Taxonomy" id="1541063"/>
    <lineage>
        <taxon>Bacteria</taxon>
        <taxon>Pseudomonadati</taxon>
        <taxon>Bacteroidota</taxon>
        <taxon>Bacteroidia</taxon>
        <taxon>Marinilabiliales</taxon>
        <taxon>Prolixibacteraceae</taxon>
        <taxon>Prolixibacter</taxon>
    </lineage>
</organism>
<dbReference type="AlphaFoldDB" id="A0A2P8C8Q6"/>
<evidence type="ECO:0000313" key="2">
    <source>
        <dbReference type="EMBL" id="GET21577.1"/>
    </source>
</evidence>